<dbReference type="OrthoDB" id="9811543at2"/>
<protein>
    <submittedName>
        <fullName evidence="7">Transcriptional regulator, TraR/DksA family</fullName>
    </submittedName>
</protein>
<dbReference type="Gene3D" id="1.20.120.910">
    <property type="entry name" value="DksA, coiled-coil domain"/>
    <property type="match status" value="1"/>
</dbReference>
<keyword evidence="1" id="KW-0479">Metal-binding</keyword>
<gene>
    <name evidence="7" type="ORF">SAMN02745885_00976</name>
</gene>
<dbReference type="EMBL" id="FUXM01000007">
    <property type="protein sequence ID" value="SJZ80440.1"/>
    <property type="molecule type" value="Genomic_DNA"/>
</dbReference>
<dbReference type="PANTHER" id="PTHR33823:SF4">
    <property type="entry name" value="GENERAL STRESS PROTEIN 16O"/>
    <property type="match status" value="1"/>
</dbReference>
<dbReference type="PROSITE" id="PS01102">
    <property type="entry name" value="ZF_DKSA_1"/>
    <property type="match status" value="1"/>
</dbReference>
<dbReference type="SUPFAM" id="SSF57716">
    <property type="entry name" value="Glucocorticoid receptor-like (DNA-binding domain)"/>
    <property type="match status" value="1"/>
</dbReference>
<dbReference type="InterPro" id="IPR037187">
    <property type="entry name" value="DnaK_N"/>
</dbReference>
<proteinExistence type="predicted"/>
<feature type="domain" description="Zinc finger DksA/TraR C4-type" evidence="6">
    <location>
        <begin position="87"/>
        <end position="121"/>
    </location>
</feature>
<dbReference type="InterPro" id="IPR000962">
    <property type="entry name" value="Znf_DskA_TraR"/>
</dbReference>
<dbReference type="InterPro" id="IPR014240">
    <property type="entry name" value="YteA"/>
</dbReference>
<dbReference type="Proteomes" id="UP000189933">
    <property type="component" value="Unassembled WGS sequence"/>
</dbReference>
<dbReference type="SUPFAM" id="SSF109635">
    <property type="entry name" value="DnaK suppressor protein DksA, alpha-hairpin domain"/>
    <property type="match status" value="1"/>
</dbReference>
<dbReference type="PANTHER" id="PTHR33823">
    <property type="entry name" value="RNA POLYMERASE-BINDING TRANSCRIPTION FACTOR DKSA-RELATED"/>
    <property type="match status" value="1"/>
</dbReference>
<dbReference type="RefSeq" id="WP_159071830.1">
    <property type="nucleotide sequence ID" value="NZ_FUXM01000007.1"/>
</dbReference>
<reference evidence="8" key="1">
    <citation type="submission" date="2017-02" db="EMBL/GenBank/DDBJ databases">
        <authorList>
            <person name="Varghese N."/>
            <person name="Submissions S."/>
        </authorList>
    </citation>
    <scope>NUCLEOTIDE SEQUENCE [LARGE SCALE GENOMIC DNA]</scope>
    <source>
        <strain evidence="8">DSM 16521</strain>
    </source>
</reference>
<keyword evidence="5" id="KW-0175">Coiled coil</keyword>
<name>A0A1T4NME6_9FIRM</name>
<feature type="zinc finger region" description="dksA C4-type" evidence="4">
    <location>
        <begin position="92"/>
        <end position="116"/>
    </location>
</feature>
<dbReference type="GO" id="GO:0008270">
    <property type="term" value="F:zinc ion binding"/>
    <property type="evidence" value="ECO:0007669"/>
    <property type="project" value="UniProtKB-KW"/>
</dbReference>
<dbReference type="AlphaFoldDB" id="A0A1T4NME6"/>
<evidence type="ECO:0000313" key="7">
    <source>
        <dbReference type="EMBL" id="SJZ80440.1"/>
    </source>
</evidence>
<dbReference type="InterPro" id="IPR020458">
    <property type="entry name" value="Znf_DskA_TraR_CS"/>
</dbReference>
<dbReference type="NCBIfam" id="TIGR02890">
    <property type="entry name" value="bacill_yteA"/>
    <property type="match status" value="1"/>
</dbReference>
<feature type="coiled-coil region" evidence="5">
    <location>
        <begin position="3"/>
        <end position="30"/>
    </location>
</feature>
<dbReference type="PROSITE" id="PS51128">
    <property type="entry name" value="ZF_DKSA_2"/>
    <property type="match status" value="1"/>
</dbReference>
<dbReference type="Pfam" id="PF01258">
    <property type="entry name" value="zf-dskA_traR"/>
    <property type="match status" value="1"/>
</dbReference>
<keyword evidence="8" id="KW-1185">Reference proteome</keyword>
<keyword evidence="3" id="KW-0862">Zinc</keyword>
<keyword evidence="2" id="KW-0863">Zinc-finger</keyword>
<accession>A0A1T4NME6</accession>
<sequence>MDQQFMQQQAERIKQAMAEWQESLRDLREDGLGRSFQETTSELSLYDNHPADVASELYEREKELGIQDNFEVLLSKGERALQAIAAGNYGICEFCGATIPRERLEAMPWATACLRCQRHQEQLGTKRHPRPIEEDVVVPPLAMQSHDTNFRELGDAEDEQMFDGEDAMQALYRWNEHSDAAGAGSYTGGLDFDENAGYTEDVDHIPYDREDGVIWGQTPGDEE</sequence>
<organism evidence="7 8">
    <name type="scientific">Carboxydocella sporoproducens DSM 16521</name>
    <dbReference type="NCBI Taxonomy" id="1121270"/>
    <lineage>
        <taxon>Bacteria</taxon>
        <taxon>Bacillati</taxon>
        <taxon>Bacillota</taxon>
        <taxon>Clostridia</taxon>
        <taxon>Eubacteriales</taxon>
        <taxon>Clostridiales Family XVI. Incertae Sedis</taxon>
        <taxon>Carboxydocella</taxon>
    </lineage>
</organism>
<evidence type="ECO:0000256" key="2">
    <source>
        <dbReference type="ARBA" id="ARBA00022771"/>
    </source>
</evidence>
<evidence type="ECO:0000256" key="4">
    <source>
        <dbReference type="PROSITE-ProRule" id="PRU00510"/>
    </source>
</evidence>
<evidence type="ECO:0000259" key="6">
    <source>
        <dbReference type="Pfam" id="PF01258"/>
    </source>
</evidence>
<evidence type="ECO:0000256" key="5">
    <source>
        <dbReference type="SAM" id="Coils"/>
    </source>
</evidence>
<evidence type="ECO:0000256" key="1">
    <source>
        <dbReference type="ARBA" id="ARBA00022723"/>
    </source>
</evidence>
<evidence type="ECO:0000256" key="3">
    <source>
        <dbReference type="ARBA" id="ARBA00022833"/>
    </source>
</evidence>
<evidence type="ECO:0000313" key="8">
    <source>
        <dbReference type="Proteomes" id="UP000189933"/>
    </source>
</evidence>